<dbReference type="PANTHER" id="PTHR46523">
    <property type="entry name" value="DCTP PYROPHOSPHATASE 1"/>
    <property type="match status" value="1"/>
</dbReference>
<accession>A0ABW5EGV6</accession>
<evidence type="ECO:0000256" key="1">
    <source>
        <dbReference type="SAM" id="MobiDB-lite"/>
    </source>
</evidence>
<dbReference type="PANTHER" id="PTHR46523:SF1">
    <property type="entry name" value="DCTP PYROPHOSPHATASE 1"/>
    <property type="match status" value="1"/>
</dbReference>
<dbReference type="Pfam" id="PF12643">
    <property type="entry name" value="MazG-like"/>
    <property type="match status" value="1"/>
</dbReference>
<dbReference type="PIRSF" id="PIRSF029826">
    <property type="entry name" value="UCP029826_pph"/>
    <property type="match status" value="1"/>
</dbReference>
<dbReference type="EMBL" id="JBHUJD010000019">
    <property type="protein sequence ID" value="MFD2311538.1"/>
    <property type="molecule type" value="Genomic_DNA"/>
</dbReference>
<reference evidence="3" key="1">
    <citation type="journal article" date="2019" name="Int. J. Syst. Evol. Microbiol.">
        <title>The Global Catalogue of Microorganisms (GCM) 10K type strain sequencing project: providing services to taxonomists for standard genome sequencing and annotation.</title>
        <authorList>
            <consortium name="The Broad Institute Genomics Platform"/>
            <consortium name="The Broad Institute Genome Sequencing Center for Infectious Disease"/>
            <person name="Wu L."/>
            <person name="Ma J."/>
        </authorList>
    </citation>
    <scope>NUCLEOTIDE SEQUENCE [LARGE SCALE GENOMIC DNA]</scope>
    <source>
        <strain evidence="3">KCTC 12848</strain>
    </source>
</reference>
<feature type="region of interest" description="Disordered" evidence="1">
    <location>
        <begin position="96"/>
        <end position="115"/>
    </location>
</feature>
<dbReference type="Proteomes" id="UP001597425">
    <property type="component" value="Unassembled WGS sequence"/>
</dbReference>
<comment type="caution">
    <text evidence="2">The sequence shown here is derived from an EMBL/GenBank/DDBJ whole genome shotgun (WGS) entry which is preliminary data.</text>
</comment>
<gene>
    <name evidence="2" type="ORF">ACFSKX_14010</name>
</gene>
<dbReference type="CDD" id="cd11537">
    <property type="entry name" value="NTP-PPase_RS21-C6_like"/>
    <property type="match status" value="1"/>
</dbReference>
<dbReference type="InterPro" id="IPR025984">
    <property type="entry name" value="DCTPP"/>
</dbReference>
<sequence length="115" mass="12810">MDTEALLAAFDDIARRRGWAALHTPKNLSMALSVEVAELCRHLQWRTDGEIAQLMEADTAGEVAAELADIQMYLMKLADILGVDLDAALADKMAENRRRCGLDEPPRKYPHSTDE</sequence>
<dbReference type="InterPro" id="IPR052555">
    <property type="entry name" value="dCTP_Pyrophosphatase"/>
</dbReference>
<organism evidence="2 3">
    <name type="scientific">Microbulbifer halophilus</name>
    <dbReference type="NCBI Taxonomy" id="453963"/>
    <lineage>
        <taxon>Bacteria</taxon>
        <taxon>Pseudomonadati</taxon>
        <taxon>Pseudomonadota</taxon>
        <taxon>Gammaproteobacteria</taxon>
        <taxon>Cellvibrionales</taxon>
        <taxon>Microbulbiferaceae</taxon>
        <taxon>Microbulbifer</taxon>
    </lineage>
</organism>
<keyword evidence="3" id="KW-1185">Reference proteome</keyword>
<evidence type="ECO:0000313" key="2">
    <source>
        <dbReference type="EMBL" id="MFD2311538.1"/>
    </source>
</evidence>
<name>A0ABW5EGV6_9GAMM</name>
<dbReference type="RefSeq" id="WP_265722307.1">
    <property type="nucleotide sequence ID" value="NZ_JAPIVK010000021.1"/>
</dbReference>
<proteinExistence type="predicted"/>
<evidence type="ECO:0000313" key="3">
    <source>
        <dbReference type="Proteomes" id="UP001597425"/>
    </source>
</evidence>
<protein>
    <submittedName>
        <fullName evidence="2">Nucleotide pyrophosphohydrolase</fullName>
    </submittedName>
</protein>
<dbReference type="Gene3D" id="1.10.287.1080">
    <property type="entry name" value="MazG-like"/>
    <property type="match status" value="1"/>
</dbReference>
<dbReference type="SUPFAM" id="SSF101386">
    <property type="entry name" value="all-alpha NTP pyrophosphatases"/>
    <property type="match status" value="1"/>
</dbReference>